<keyword evidence="1" id="KW-1133">Transmembrane helix</keyword>
<dbReference type="AlphaFoldDB" id="A0A6C0L6F2"/>
<protein>
    <submittedName>
        <fullName evidence="2">Uncharacterized protein</fullName>
    </submittedName>
</protein>
<keyword evidence="1" id="KW-0472">Membrane</keyword>
<dbReference type="EMBL" id="MN740437">
    <property type="protein sequence ID" value="QHU26173.1"/>
    <property type="molecule type" value="Genomic_DNA"/>
</dbReference>
<name>A0A6C0L6F2_9ZZZZ</name>
<keyword evidence="1" id="KW-0812">Transmembrane</keyword>
<evidence type="ECO:0000313" key="2">
    <source>
        <dbReference type="EMBL" id="QHU26173.1"/>
    </source>
</evidence>
<evidence type="ECO:0000256" key="1">
    <source>
        <dbReference type="SAM" id="Phobius"/>
    </source>
</evidence>
<reference evidence="2" key="1">
    <citation type="journal article" date="2020" name="Nature">
        <title>Giant virus diversity and host interactions through global metagenomics.</title>
        <authorList>
            <person name="Schulz F."/>
            <person name="Roux S."/>
            <person name="Paez-Espino D."/>
            <person name="Jungbluth S."/>
            <person name="Walsh D.A."/>
            <person name="Denef V.J."/>
            <person name="McMahon K.D."/>
            <person name="Konstantinidis K.T."/>
            <person name="Eloe-Fadrosh E.A."/>
            <person name="Kyrpides N.C."/>
            <person name="Woyke T."/>
        </authorList>
    </citation>
    <scope>NUCLEOTIDE SEQUENCE</scope>
    <source>
        <strain evidence="2">GVMAG-M-3300027759-16</strain>
    </source>
</reference>
<feature type="transmembrane region" description="Helical" evidence="1">
    <location>
        <begin position="6"/>
        <end position="28"/>
    </location>
</feature>
<proteinExistence type="predicted"/>
<organism evidence="2">
    <name type="scientific">viral metagenome</name>
    <dbReference type="NCBI Taxonomy" id="1070528"/>
    <lineage>
        <taxon>unclassified sequences</taxon>
        <taxon>metagenomes</taxon>
        <taxon>organismal metagenomes</taxon>
    </lineage>
</organism>
<sequence>MDGLKLIFPLLVGVFLLTGILFYSNILLKTYEGFDTSVSSSPSSSPSASPSASLKPRSAVETAIRAALDPYVSNDLCSIYDLIRVNAAIYIQKNDKPLTPETLSQVEDYLTMQLSLPPLPCPAFKYPSAKADVEWIKFYNEIPVDIGARFILMVAYAQRELHTRAASIKSLLAGYPPIMDSSSDGREATRIADKIMIESLPSALAAEGFENIIGICPMSVADTRASEKAAAACKMPDDMTPEEITKAVANITAKIKETTASVLAPKFISPNLDTKAFIADAKKNMDYLQTFQKEAAQPDYLDKVVAKIVGSPSSSPTTVK</sequence>
<accession>A0A6C0L6F2</accession>